<evidence type="ECO:0000313" key="4">
    <source>
        <dbReference type="Proteomes" id="UP000007519"/>
    </source>
</evidence>
<evidence type="ECO:0000256" key="2">
    <source>
        <dbReference type="SAM" id="SignalP"/>
    </source>
</evidence>
<accession>H6L049</accession>
<name>H6L049_SAPGL</name>
<gene>
    <name evidence="3" type="ordered locus">SGRA_3489</name>
</gene>
<dbReference type="AlphaFoldDB" id="H6L049"/>
<dbReference type="OrthoDB" id="1489683at2"/>
<evidence type="ECO:0000313" key="3">
    <source>
        <dbReference type="EMBL" id="AFC26213.1"/>
    </source>
</evidence>
<keyword evidence="2" id="KW-0732">Signal</keyword>
<organism evidence="3 4">
    <name type="scientific">Saprospira grandis (strain Lewin)</name>
    <dbReference type="NCBI Taxonomy" id="984262"/>
    <lineage>
        <taxon>Bacteria</taxon>
        <taxon>Pseudomonadati</taxon>
        <taxon>Bacteroidota</taxon>
        <taxon>Saprospiria</taxon>
        <taxon>Saprospirales</taxon>
        <taxon>Saprospiraceae</taxon>
        <taxon>Saprospira</taxon>
    </lineage>
</organism>
<proteinExistence type="predicted"/>
<dbReference type="KEGG" id="sgn:SGRA_3489"/>
<dbReference type="EMBL" id="CP002831">
    <property type="protein sequence ID" value="AFC26213.1"/>
    <property type="molecule type" value="Genomic_DNA"/>
</dbReference>
<evidence type="ECO:0008006" key="5">
    <source>
        <dbReference type="Google" id="ProtNLM"/>
    </source>
</evidence>
<feature type="chain" id="PRO_5003604528" description="Secreted protein" evidence="2">
    <location>
        <begin position="22"/>
        <end position="330"/>
    </location>
</feature>
<dbReference type="STRING" id="984262.SGRA_3489"/>
<feature type="signal peptide" evidence="2">
    <location>
        <begin position="1"/>
        <end position="21"/>
    </location>
</feature>
<evidence type="ECO:0000256" key="1">
    <source>
        <dbReference type="SAM" id="MobiDB-lite"/>
    </source>
</evidence>
<protein>
    <recommendedName>
        <fullName evidence="5">Secreted protein</fullName>
    </recommendedName>
</protein>
<dbReference type="HOGENOM" id="CLU_841705_0_0_10"/>
<sequence>MLVRHLSFLLLCLGCSLSLWAQPQRFNGGFPICTPDDSPAEVEPELEQTLKAIYGGCQLAQDERVLKKRKDPEAYIISDYQEQMQAFVAYAQTLNDKLNGSPRKKLLDQLEKLLKKGKFEDAQLLLKKEKLPGQGQEDWQTLYFAWANYRYEAQAEAPWLDPMNRRVNRRYRAIINYVTQRFEQPFGQQAQMGGVVADAAQALSNCMAYPENLAWQGEGGFNMKKEDELRRLASDIAYLEWRTQEKINGRRAYDIDRKAIMKIKLALFDVIRSMERQKRNWYTEPQHGENLQILYNLSFENGWRVDASNALKEEEPQNENNPILPSRIEY</sequence>
<dbReference type="Proteomes" id="UP000007519">
    <property type="component" value="Chromosome"/>
</dbReference>
<feature type="region of interest" description="Disordered" evidence="1">
    <location>
        <begin position="310"/>
        <end position="330"/>
    </location>
</feature>
<keyword evidence="4" id="KW-1185">Reference proteome</keyword>
<reference evidence="3 4" key="1">
    <citation type="journal article" date="2012" name="Stand. Genomic Sci.">
        <title>Complete genome sequencing and analysis of Saprospira grandis str. Lewin, a predatory marine bacterium.</title>
        <authorList>
            <person name="Saw J.H."/>
            <person name="Yuryev A."/>
            <person name="Kanbe M."/>
            <person name="Hou S."/>
            <person name="Young A.G."/>
            <person name="Aizawa S."/>
            <person name="Alam M."/>
        </authorList>
    </citation>
    <scope>NUCLEOTIDE SEQUENCE [LARGE SCALE GENOMIC DNA]</scope>
    <source>
        <strain evidence="3 4">Lewin</strain>
    </source>
</reference>